<evidence type="ECO:0000313" key="1">
    <source>
        <dbReference type="EMBL" id="ABN69842.1"/>
    </source>
</evidence>
<proteinExistence type="predicted"/>
<keyword evidence="2" id="KW-1185">Reference proteome</keyword>
<dbReference type="eggNOG" id="arCOG04103">
    <property type="taxonomic scope" value="Archaea"/>
</dbReference>
<dbReference type="GeneID" id="4907009"/>
<dbReference type="AlphaFoldDB" id="A3DMI2"/>
<dbReference type="HOGENOM" id="CLU_2629676_0_0_2"/>
<reference evidence="2" key="1">
    <citation type="journal article" date="2009" name="BMC Genomics">
        <title>The complete genome sequence of Staphylothermus marinus reveals differences in sulfur metabolism among heterotrophic Crenarchaeota.</title>
        <authorList>
            <person name="Anderson I.J."/>
            <person name="Dharmarajan L."/>
            <person name="Rodriguez J."/>
            <person name="Hooper S."/>
            <person name="Porat I."/>
            <person name="Ulrich L.E."/>
            <person name="Elkins J.G."/>
            <person name="Mavromatis K."/>
            <person name="Sun H."/>
            <person name="Land M."/>
            <person name="Lapidus A."/>
            <person name="Lucas S."/>
            <person name="Barry K."/>
            <person name="Huber H."/>
            <person name="Zhulin I.B."/>
            <person name="Whitman W.B."/>
            <person name="Mukhopadhyay B."/>
            <person name="Woese C."/>
            <person name="Bristow J."/>
            <person name="Kyrpides N."/>
        </authorList>
    </citation>
    <scope>NUCLEOTIDE SEQUENCE [LARGE SCALE GENOMIC DNA]</scope>
    <source>
        <strain evidence="2">ATCC 43588 / DSM 3639 / JCM 9404 / F1</strain>
    </source>
</reference>
<organism evidence="1 2">
    <name type="scientific">Staphylothermus marinus (strain ATCC 43588 / DSM 3639 / JCM 9404 / F1)</name>
    <dbReference type="NCBI Taxonomy" id="399550"/>
    <lineage>
        <taxon>Archaea</taxon>
        <taxon>Thermoproteota</taxon>
        <taxon>Thermoprotei</taxon>
        <taxon>Desulfurococcales</taxon>
        <taxon>Desulfurococcaceae</taxon>
        <taxon>Staphylothermus</taxon>
    </lineage>
</organism>
<dbReference type="RefSeq" id="WP_011839033.1">
    <property type="nucleotide sequence ID" value="NC_009033.1"/>
</dbReference>
<dbReference type="OrthoDB" id="7529at2157"/>
<protein>
    <submittedName>
        <fullName evidence="1">Uncharacterized protein</fullName>
    </submittedName>
</protein>
<evidence type="ECO:0000313" key="2">
    <source>
        <dbReference type="Proteomes" id="UP000000254"/>
    </source>
</evidence>
<gene>
    <name evidence="1" type="ordered locus">Smar_0741</name>
</gene>
<dbReference type="Proteomes" id="UP000000254">
    <property type="component" value="Chromosome"/>
</dbReference>
<accession>A3DMI2</accession>
<name>A3DMI2_STAMF</name>
<dbReference type="KEGG" id="smr:Smar_0741"/>
<reference evidence="1 2" key="2">
    <citation type="journal article" date="2009" name="Stand. Genomic Sci.">
        <title>Complete genome sequence of Staphylothermus marinus Stetter and Fiala 1986 type strain F1.</title>
        <authorList>
            <person name="Anderson I.J."/>
            <person name="Sun H."/>
            <person name="Lapidus A."/>
            <person name="Copeland A."/>
            <person name="Glavina Del Rio T."/>
            <person name="Tice H."/>
            <person name="Dalin E."/>
            <person name="Lucas S."/>
            <person name="Barry K."/>
            <person name="Land M."/>
            <person name="Richardson P."/>
            <person name="Huber H."/>
            <person name="Kyrpides N.C."/>
        </authorList>
    </citation>
    <scope>NUCLEOTIDE SEQUENCE [LARGE SCALE GENOMIC DNA]</scope>
    <source>
        <strain evidence="2">ATCC 43588 / DSM 3639 / JCM 9404 / F1</strain>
    </source>
</reference>
<sequence length="79" mass="8826">MTIGLLKGVNKSGHKGWTTVKCSICHKDIDLFKAVDTGDAYYCPKCLANGREAFFCAADAKRLHYRCPYCGGELKPYYL</sequence>
<dbReference type="EMBL" id="CP000575">
    <property type="protein sequence ID" value="ABN69842.1"/>
    <property type="molecule type" value="Genomic_DNA"/>
</dbReference>
<dbReference type="STRING" id="399550.Smar_0741"/>